<reference evidence="1" key="1">
    <citation type="submission" date="2021-06" db="EMBL/GenBank/DDBJ databases">
        <authorList>
            <person name="Kallberg Y."/>
            <person name="Tangrot J."/>
            <person name="Rosling A."/>
        </authorList>
    </citation>
    <scope>NUCLEOTIDE SEQUENCE</scope>
    <source>
        <strain evidence="1">UK204</strain>
    </source>
</reference>
<keyword evidence="2" id="KW-1185">Reference proteome</keyword>
<organism evidence="1 2">
    <name type="scientific">Funneliformis caledonium</name>
    <dbReference type="NCBI Taxonomy" id="1117310"/>
    <lineage>
        <taxon>Eukaryota</taxon>
        <taxon>Fungi</taxon>
        <taxon>Fungi incertae sedis</taxon>
        <taxon>Mucoromycota</taxon>
        <taxon>Glomeromycotina</taxon>
        <taxon>Glomeromycetes</taxon>
        <taxon>Glomerales</taxon>
        <taxon>Glomeraceae</taxon>
        <taxon>Funneliformis</taxon>
    </lineage>
</organism>
<evidence type="ECO:0000313" key="1">
    <source>
        <dbReference type="EMBL" id="CAG8719834.1"/>
    </source>
</evidence>
<name>A0A9N9I3H1_9GLOM</name>
<gene>
    <name evidence="1" type="ORF">FCALED_LOCUS14333</name>
</gene>
<comment type="caution">
    <text evidence="1">The sequence shown here is derived from an EMBL/GenBank/DDBJ whole genome shotgun (WGS) entry which is preliminary data.</text>
</comment>
<evidence type="ECO:0000313" key="2">
    <source>
        <dbReference type="Proteomes" id="UP000789570"/>
    </source>
</evidence>
<dbReference type="AlphaFoldDB" id="A0A9N9I3H1"/>
<dbReference type="Proteomes" id="UP000789570">
    <property type="component" value="Unassembled WGS sequence"/>
</dbReference>
<dbReference type="OrthoDB" id="2442738at2759"/>
<protein>
    <submittedName>
        <fullName evidence="1">15161_t:CDS:1</fullName>
    </submittedName>
</protein>
<accession>A0A9N9I3H1</accession>
<sequence>RKQSSLSNELILGLKSITASNFSWRDPLATIILEICRRFIANFNEYQMESLPDKLKHDSS</sequence>
<feature type="non-terminal residue" evidence="1">
    <location>
        <position position="60"/>
    </location>
</feature>
<dbReference type="EMBL" id="CAJVPQ010010047">
    <property type="protein sequence ID" value="CAG8719834.1"/>
    <property type="molecule type" value="Genomic_DNA"/>
</dbReference>
<proteinExistence type="predicted"/>